<accession>A0ABN1NBN8</accession>
<dbReference type="SUPFAM" id="SSF48498">
    <property type="entry name" value="Tetracyclin repressor-like, C-terminal domain"/>
    <property type="match status" value="1"/>
</dbReference>
<evidence type="ECO:0000256" key="4">
    <source>
        <dbReference type="PROSITE-ProRule" id="PRU00335"/>
    </source>
</evidence>
<dbReference type="InterPro" id="IPR036271">
    <property type="entry name" value="Tet_transcr_reg_TetR-rel_C_sf"/>
</dbReference>
<keyword evidence="3" id="KW-0804">Transcription</keyword>
<evidence type="ECO:0000259" key="6">
    <source>
        <dbReference type="PROSITE" id="PS50977"/>
    </source>
</evidence>
<dbReference type="InterPro" id="IPR009057">
    <property type="entry name" value="Homeodomain-like_sf"/>
</dbReference>
<feature type="domain" description="HTH tetR-type" evidence="6">
    <location>
        <begin position="42"/>
        <end position="102"/>
    </location>
</feature>
<evidence type="ECO:0000256" key="1">
    <source>
        <dbReference type="ARBA" id="ARBA00023015"/>
    </source>
</evidence>
<proteinExistence type="predicted"/>
<evidence type="ECO:0000256" key="5">
    <source>
        <dbReference type="SAM" id="MobiDB-lite"/>
    </source>
</evidence>
<feature type="DNA-binding region" description="H-T-H motif" evidence="4">
    <location>
        <begin position="65"/>
        <end position="84"/>
    </location>
</feature>
<name>A0ABN1NBN8_9PSEU</name>
<comment type="caution">
    <text evidence="7">The sequence shown here is derived from an EMBL/GenBank/DDBJ whole genome shotgun (WGS) entry which is preliminary data.</text>
</comment>
<feature type="compositionally biased region" description="Low complexity" evidence="5">
    <location>
        <begin position="8"/>
        <end position="19"/>
    </location>
</feature>
<dbReference type="PRINTS" id="PR00455">
    <property type="entry name" value="HTHTETR"/>
</dbReference>
<dbReference type="PROSITE" id="PS50977">
    <property type="entry name" value="HTH_TETR_2"/>
    <property type="match status" value="1"/>
</dbReference>
<keyword evidence="2 4" id="KW-0238">DNA-binding</keyword>
<keyword evidence="1" id="KW-0805">Transcription regulation</keyword>
<dbReference type="EMBL" id="BAAAHP010000231">
    <property type="protein sequence ID" value="GAA0901173.1"/>
    <property type="molecule type" value="Genomic_DNA"/>
</dbReference>
<evidence type="ECO:0000256" key="2">
    <source>
        <dbReference type="ARBA" id="ARBA00023125"/>
    </source>
</evidence>
<dbReference type="SUPFAM" id="SSF46689">
    <property type="entry name" value="Homeodomain-like"/>
    <property type="match status" value="1"/>
</dbReference>
<gene>
    <name evidence="7" type="ORF">GCM10009559_67540</name>
</gene>
<dbReference type="Gene3D" id="1.10.357.10">
    <property type="entry name" value="Tetracycline Repressor, domain 2"/>
    <property type="match status" value="1"/>
</dbReference>
<evidence type="ECO:0000256" key="3">
    <source>
        <dbReference type="ARBA" id="ARBA00023163"/>
    </source>
</evidence>
<sequence length="225" mass="23803">MRRRARCRSSGGPRSSSPRRCGRFGCAMSDPSAPRPRTFTEEARRQQIIDCTIELVAERGAAAASLSAIAARAGISKAAVLYHFSSKDAVLDATMSHVLGSYVAAVGERVDAADGPEGMLVAYLRGTVEYVRDHPAQVRVLVEGLVRDPEVAAGPERWRSVAGILEQGQAAGVFRAFDARTLALMINGALDAVVADWIGAPGVDLDTAAAELETAVLLAVTEVRT</sequence>
<dbReference type="PANTHER" id="PTHR30055">
    <property type="entry name" value="HTH-TYPE TRANSCRIPTIONAL REGULATOR RUTR"/>
    <property type="match status" value="1"/>
</dbReference>
<reference evidence="7 8" key="1">
    <citation type="journal article" date="2019" name="Int. J. Syst. Evol. Microbiol.">
        <title>The Global Catalogue of Microorganisms (GCM) 10K type strain sequencing project: providing services to taxonomists for standard genome sequencing and annotation.</title>
        <authorList>
            <consortium name="The Broad Institute Genomics Platform"/>
            <consortium name="The Broad Institute Genome Sequencing Center for Infectious Disease"/>
            <person name="Wu L."/>
            <person name="Ma J."/>
        </authorList>
    </citation>
    <scope>NUCLEOTIDE SEQUENCE [LARGE SCALE GENOMIC DNA]</scope>
    <source>
        <strain evidence="7 8">JCM 11117</strain>
    </source>
</reference>
<dbReference type="PANTHER" id="PTHR30055:SF234">
    <property type="entry name" value="HTH-TYPE TRANSCRIPTIONAL REGULATOR BETI"/>
    <property type="match status" value="1"/>
</dbReference>
<dbReference type="InterPro" id="IPR001647">
    <property type="entry name" value="HTH_TetR"/>
</dbReference>
<dbReference type="InterPro" id="IPR050109">
    <property type="entry name" value="HTH-type_TetR-like_transc_reg"/>
</dbReference>
<organism evidence="7 8">
    <name type="scientific">Pseudonocardia zijingensis</name>
    <dbReference type="NCBI Taxonomy" id="153376"/>
    <lineage>
        <taxon>Bacteria</taxon>
        <taxon>Bacillati</taxon>
        <taxon>Actinomycetota</taxon>
        <taxon>Actinomycetes</taxon>
        <taxon>Pseudonocardiales</taxon>
        <taxon>Pseudonocardiaceae</taxon>
        <taxon>Pseudonocardia</taxon>
    </lineage>
</organism>
<feature type="region of interest" description="Disordered" evidence="5">
    <location>
        <begin position="1"/>
        <end position="37"/>
    </location>
</feature>
<protein>
    <submittedName>
        <fullName evidence="7">TetR/AcrR family transcriptional regulator</fullName>
    </submittedName>
</protein>
<evidence type="ECO:0000313" key="8">
    <source>
        <dbReference type="Proteomes" id="UP001499967"/>
    </source>
</evidence>
<dbReference type="Gene3D" id="1.10.10.60">
    <property type="entry name" value="Homeodomain-like"/>
    <property type="match status" value="1"/>
</dbReference>
<evidence type="ECO:0000313" key="7">
    <source>
        <dbReference type="EMBL" id="GAA0901173.1"/>
    </source>
</evidence>
<keyword evidence="8" id="KW-1185">Reference proteome</keyword>
<dbReference type="Pfam" id="PF00440">
    <property type="entry name" value="TetR_N"/>
    <property type="match status" value="1"/>
</dbReference>
<dbReference type="Proteomes" id="UP001499967">
    <property type="component" value="Unassembled WGS sequence"/>
</dbReference>